<accession>C3MUT0</accession>
<name>C3MUT0_SACI4</name>
<keyword evidence="1" id="KW-1133">Transmembrane helix</keyword>
<dbReference type="AlphaFoldDB" id="C3MUT0"/>
<evidence type="ECO:0000313" key="3">
    <source>
        <dbReference type="Proteomes" id="UP000001350"/>
    </source>
</evidence>
<gene>
    <name evidence="2" type="ordered locus">M1425_0452</name>
</gene>
<dbReference type="HOGENOM" id="CLU_1275384_0_0_2"/>
<proteinExistence type="predicted"/>
<dbReference type="RefSeq" id="WP_012710591.1">
    <property type="nucleotide sequence ID" value="NC_012588.1"/>
</dbReference>
<keyword evidence="1" id="KW-0472">Membrane</keyword>
<sequence>MRLIYPILAITIVLVSMFFFFFFAHTIYSNLFIKTHSNEERIAQYSSGDLHLYLKLNTTKISPGGGVGIIVELFYNGTNPIYVNVSNGSVLLPSPYPCDSQVLVGLKVFKGYYTTSNISLAKPLSLYEPGIYFCPLIYAVTQYKLLPLSDQVQLIYNGRVQTTLNDEISASLNGYWITNSISSLSGGKFTFFQPGVYTVEAVDYFNQTVLGYFTVT</sequence>
<organism evidence="2 3">
    <name type="scientific">Saccharolobus islandicus (strain M.14.25 / Kamchatka #1)</name>
    <name type="common">Sulfolobus islandicus</name>
    <dbReference type="NCBI Taxonomy" id="427317"/>
    <lineage>
        <taxon>Archaea</taxon>
        <taxon>Thermoproteota</taxon>
        <taxon>Thermoprotei</taxon>
        <taxon>Sulfolobales</taxon>
        <taxon>Sulfolobaceae</taxon>
        <taxon>Saccharolobus</taxon>
    </lineage>
</organism>
<dbReference type="GeneID" id="7794404"/>
<protein>
    <submittedName>
        <fullName evidence="2">Uncharacterized protein</fullName>
    </submittedName>
</protein>
<evidence type="ECO:0000256" key="1">
    <source>
        <dbReference type="SAM" id="Phobius"/>
    </source>
</evidence>
<dbReference type="EMBL" id="CP001400">
    <property type="protein sequence ID" value="ACP37314.1"/>
    <property type="molecule type" value="Genomic_DNA"/>
</dbReference>
<feature type="transmembrane region" description="Helical" evidence="1">
    <location>
        <begin position="7"/>
        <end position="28"/>
    </location>
</feature>
<keyword evidence="1" id="KW-0812">Transmembrane</keyword>
<evidence type="ECO:0000313" key="2">
    <source>
        <dbReference type="EMBL" id="ACP37314.1"/>
    </source>
</evidence>
<dbReference type="Proteomes" id="UP000001350">
    <property type="component" value="Chromosome"/>
</dbReference>
<dbReference type="KEGG" id="sia:M1425_0452"/>
<reference evidence="2 3" key="1">
    <citation type="journal article" date="2009" name="Proc. Natl. Acad. Sci. U.S.A.">
        <title>Biogeography of the Sulfolobus islandicus pan-genome.</title>
        <authorList>
            <person name="Reno M.L."/>
            <person name="Held N.L."/>
            <person name="Fields C.J."/>
            <person name="Burke P.V."/>
            <person name="Whitaker R.J."/>
        </authorList>
    </citation>
    <scope>NUCLEOTIDE SEQUENCE [LARGE SCALE GENOMIC DNA]</scope>
    <source>
        <strain evidence="3">M.14.25 / Kamchatka #1</strain>
    </source>
</reference>